<comment type="caution">
    <text evidence="2">The sequence shown here is derived from an EMBL/GenBank/DDBJ whole genome shotgun (WGS) entry which is preliminary data.</text>
</comment>
<accession>A0A0F9DIB5</accession>
<dbReference type="AlphaFoldDB" id="A0A0F9DIB5"/>
<dbReference type="PANTHER" id="PTHR34047">
    <property type="entry name" value="NUCLEAR INTRON MATURASE 1, MITOCHONDRIAL-RELATED"/>
    <property type="match status" value="1"/>
</dbReference>
<dbReference type="InterPro" id="IPR025960">
    <property type="entry name" value="RVT_N"/>
</dbReference>
<reference evidence="2" key="1">
    <citation type="journal article" date="2015" name="Nature">
        <title>Complex archaea that bridge the gap between prokaryotes and eukaryotes.</title>
        <authorList>
            <person name="Spang A."/>
            <person name="Saw J.H."/>
            <person name="Jorgensen S.L."/>
            <person name="Zaremba-Niedzwiedzka K."/>
            <person name="Martijn J."/>
            <person name="Lind A.E."/>
            <person name="van Eijk R."/>
            <person name="Schleper C."/>
            <person name="Guy L."/>
            <person name="Ettema T.J."/>
        </authorList>
    </citation>
    <scope>NUCLEOTIDE SEQUENCE</scope>
</reference>
<proteinExistence type="predicted"/>
<dbReference type="Pfam" id="PF13655">
    <property type="entry name" value="RVT_N"/>
    <property type="match status" value="1"/>
</dbReference>
<sequence>MCESIEQNKGRVVDWENIQWDVFKRHVRRLQERIFRATRDKDWARVKNLQKLLVRSHSARLLAVKRITQENKGKYTPGIDGQIYSTSEQRMELVDDVCQTNEKPGVKQRRCDLMGFWGASPVQGNLHAGFLKEEEDGNILSLFN</sequence>
<protein>
    <recommendedName>
        <fullName evidence="1">Reverse transcriptase N-terminal domain-containing protein</fullName>
    </recommendedName>
</protein>
<name>A0A0F9DIB5_9ZZZZ</name>
<dbReference type="InterPro" id="IPR051083">
    <property type="entry name" value="GrpII_Intron_Splice-Mob/Def"/>
</dbReference>
<feature type="domain" description="Reverse transcriptase N-terminal" evidence="1">
    <location>
        <begin position="15"/>
        <end position="96"/>
    </location>
</feature>
<dbReference type="PANTHER" id="PTHR34047:SF8">
    <property type="entry name" value="PROTEIN YKFC"/>
    <property type="match status" value="1"/>
</dbReference>
<evidence type="ECO:0000313" key="2">
    <source>
        <dbReference type="EMBL" id="KKL61433.1"/>
    </source>
</evidence>
<evidence type="ECO:0000259" key="1">
    <source>
        <dbReference type="Pfam" id="PF13655"/>
    </source>
</evidence>
<dbReference type="EMBL" id="LAZR01028821">
    <property type="protein sequence ID" value="KKL61433.1"/>
    <property type="molecule type" value="Genomic_DNA"/>
</dbReference>
<gene>
    <name evidence="2" type="ORF">LCGC14_2195370</name>
</gene>
<organism evidence="2">
    <name type="scientific">marine sediment metagenome</name>
    <dbReference type="NCBI Taxonomy" id="412755"/>
    <lineage>
        <taxon>unclassified sequences</taxon>
        <taxon>metagenomes</taxon>
        <taxon>ecological metagenomes</taxon>
    </lineage>
</organism>